<dbReference type="AlphaFoldDB" id="A0A098YCK8"/>
<dbReference type="EMBL" id="JPMX01000003">
    <property type="protein sequence ID" value="KGH48583.1"/>
    <property type="molecule type" value="Genomic_DNA"/>
</dbReference>
<dbReference type="OrthoDB" id="5174471at2"/>
<evidence type="ECO:0000259" key="2">
    <source>
        <dbReference type="Pfam" id="PF19187"/>
    </source>
</evidence>
<dbReference type="Pfam" id="PF25583">
    <property type="entry name" value="WCX"/>
    <property type="match status" value="1"/>
</dbReference>
<feature type="domain" description="WYL" evidence="1">
    <location>
        <begin position="146"/>
        <end position="213"/>
    </location>
</feature>
<dbReference type="Proteomes" id="UP000029713">
    <property type="component" value="Unassembled WGS sequence"/>
</dbReference>
<dbReference type="InterPro" id="IPR051534">
    <property type="entry name" value="CBASS_pafABC_assoc_protein"/>
</dbReference>
<protein>
    <submittedName>
        <fullName evidence="4">Protein pafC</fullName>
    </submittedName>
</protein>
<dbReference type="InterPro" id="IPR026881">
    <property type="entry name" value="WYL_dom"/>
</dbReference>
<dbReference type="InterPro" id="IPR028349">
    <property type="entry name" value="PafC-like"/>
</dbReference>
<reference evidence="4 5" key="1">
    <citation type="submission" date="2014-07" db="EMBL/GenBank/DDBJ databases">
        <title>Biosystematic studies on Modestobacter strains isolated from extreme hyper-arid desert soil and from historic building.</title>
        <authorList>
            <person name="Bukarasam K."/>
            <person name="Bull A."/>
            <person name="Girard G."/>
            <person name="van Wezel G."/>
            <person name="Goodfellow M."/>
        </authorList>
    </citation>
    <scope>NUCLEOTIDE SEQUENCE [LARGE SCALE GENOMIC DNA]</scope>
    <source>
        <strain evidence="4 5">KNN45-2b</strain>
    </source>
</reference>
<dbReference type="PIRSF" id="PIRSF016838">
    <property type="entry name" value="PafC"/>
    <property type="match status" value="1"/>
</dbReference>
<evidence type="ECO:0000259" key="1">
    <source>
        <dbReference type="Pfam" id="PF13280"/>
    </source>
</evidence>
<evidence type="ECO:0000259" key="3">
    <source>
        <dbReference type="Pfam" id="PF25583"/>
    </source>
</evidence>
<dbReference type="PANTHER" id="PTHR34580">
    <property type="match status" value="1"/>
</dbReference>
<dbReference type="RefSeq" id="WP_036332670.1">
    <property type="nucleotide sequence ID" value="NZ_JPMX01000003.1"/>
</dbReference>
<dbReference type="InterPro" id="IPR057727">
    <property type="entry name" value="WCX_dom"/>
</dbReference>
<gene>
    <name evidence="4" type="ORF">IN07_01035</name>
</gene>
<name>A0A098YCK8_9ACTN</name>
<dbReference type="Pfam" id="PF19187">
    <property type="entry name" value="HTH_PafC"/>
    <property type="match status" value="1"/>
</dbReference>
<organism evidence="4 5">
    <name type="scientific">Modestobacter caceresii</name>
    <dbReference type="NCBI Taxonomy" id="1522368"/>
    <lineage>
        <taxon>Bacteria</taxon>
        <taxon>Bacillati</taxon>
        <taxon>Actinomycetota</taxon>
        <taxon>Actinomycetes</taxon>
        <taxon>Geodermatophilales</taxon>
        <taxon>Geodermatophilaceae</taxon>
        <taxon>Modestobacter</taxon>
    </lineage>
</organism>
<evidence type="ECO:0000313" key="5">
    <source>
        <dbReference type="Proteomes" id="UP000029713"/>
    </source>
</evidence>
<feature type="domain" description="PafC HTH" evidence="2">
    <location>
        <begin position="8"/>
        <end position="122"/>
    </location>
</feature>
<dbReference type="PANTHER" id="PTHR34580:SF1">
    <property type="entry name" value="PROTEIN PAFC"/>
    <property type="match status" value="1"/>
</dbReference>
<keyword evidence="5" id="KW-1185">Reference proteome</keyword>
<comment type="caution">
    <text evidence="4">The sequence shown here is derived from an EMBL/GenBank/DDBJ whole genome shotgun (WGS) entry which is preliminary data.</text>
</comment>
<dbReference type="Pfam" id="PF13280">
    <property type="entry name" value="WYL"/>
    <property type="match status" value="1"/>
</dbReference>
<proteinExistence type="predicted"/>
<dbReference type="InterPro" id="IPR043839">
    <property type="entry name" value="PafC_HTH"/>
</dbReference>
<dbReference type="PROSITE" id="PS52050">
    <property type="entry name" value="WYL"/>
    <property type="match status" value="1"/>
</dbReference>
<dbReference type="STRING" id="1522368.IN07_01035"/>
<accession>A0A098YCK8</accession>
<sequence length="321" mass="35022">MTAPSTAERMTRLLALVPYLTARPDGVRLADAAADFGVTEVQLRRDLDLLWLCGLPGHGPGDLIDLAFEGDRVRITFTAGMVRPLRLSTDEAVALIVALRTLLELPGLAEGEAVSRALAKVSAAAGHPAEVQAPVAVSVDARAQSLAVVRDGVERRRALHLHYYVPSRDERTERTVDPMRLLLVDGHWYLEAWCRNAEGVRLFRLDRIDDVAVLEEPAAPPPQAHERDLDDGLYQPGAEEPLVRLRLARTARWVADYYPVEEQTEVTDPPGGLAVTVRTSDLGWARRLVASLGGAATVDEPAELATRVAEEARAALARYAD</sequence>
<evidence type="ECO:0000313" key="4">
    <source>
        <dbReference type="EMBL" id="KGH48583.1"/>
    </source>
</evidence>
<feature type="domain" description="WCX" evidence="3">
    <location>
        <begin position="242"/>
        <end position="316"/>
    </location>
</feature>